<evidence type="ECO:0000313" key="2">
    <source>
        <dbReference type="Proteomes" id="UP000005408"/>
    </source>
</evidence>
<sequence>MRIFYLSCELYAHDFRACWHNRLNTLARHRGVRLFLQVGAQLRQEAEVVVVAVRSADLERETNRIYTALEKSIQKTWDEYMEEA</sequence>
<reference evidence="1" key="1">
    <citation type="submission" date="2022-08" db="UniProtKB">
        <authorList>
            <consortium name="EnsemblMetazoa"/>
        </authorList>
    </citation>
    <scope>IDENTIFICATION</scope>
    <source>
        <strain evidence="1">05x7-T-G4-1.051#20</strain>
    </source>
</reference>
<dbReference type="AlphaFoldDB" id="A0A8W8LRT4"/>
<dbReference type="EnsemblMetazoa" id="G29354.2">
    <property type="protein sequence ID" value="G29354.2:cds"/>
    <property type="gene ID" value="G29354"/>
</dbReference>
<protein>
    <submittedName>
        <fullName evidence="1">Uncharacterized protein</fullName>
    </submittedName>
</protein>
<keyword evidence="2" id="KW-1185">Reference proteome</keyword>
<evidence type="ECO:0000313" key="1">
    <source>
        <dbReference type="EnsemblMetazoa" id="G29354.2:cds"/>
    </source>
</evidence>
<organism evidence="1 2">
    <name type="scientific">Magallana gigas</name>
    <name type="common">Pacific oyster</name>
    <name type="synonym">Crassostrea gigas</name>
    <dbReference type="NCBI Taxonomy" id="29159"/>
    <lineage>
        <taxon>Eukaryota</taxon>
        <taxon>Metazoa</taxon>
        <taxon>Spiralia</taxon>
        <taxon>Lophotrochozoa</taxon>
        <taxon>Mollusca</taxon>
        <taxon>Bivalvia</taxon>
        <taxon>Autobranchia</taxon>
        <taxon>Pteriomorphia</taxon>
        <taxon>Ostreida</taxon>
        <taxon>Ostreoidea</taxon>
        <taxon>Ostreidae</taxon>
        <taxon>Magallana</taxon>
    </lineage>
</organism>
<name>A0A8W8LRT4_MAGGI</name>
<dbReference type="Proteomes" id="UP000005408">
    <property type="component" value="Unassembled WGS sequence"/>
</dbReference>
<accession>A0A8W8LRT4</accession>
<proteinExistence type="predicted"/>